<reference evidence="3 4" key="1">
    <citation type="submission" date="2016-07" db="EMBL/GenBank/DDBJ databases">
        <title>Pervasive Adenine N6-methylation of Active Genes in Fungi.</title>
        <authorList>
            <consortium name="DOE Joint Genome Institute"/>
            <person name="Mondo S.J."/>
            <person name="Dannebaum R.O."/>
            <person name="Kuo R.C."/>
            <person name="Labutti K."/>
            <person name="Haridas S."/>
            <person name="Kuo A."/>
            <person name="Salamov A."/>
            <person name="Ahrendt S.R."/>
            <person name="Lipzen A."/>
            <person name="Sullivan W."/>
            <person name="Andreopoulos W.B."/>
            <person name="Clum A."/>
            <person name="Lindquist E."/>
            <person name="Daum C."/>
            <person name="Ramamoorthy G.K."/>
            <person name="Gryganskyi A."/>
            <person name="Culley D."/>
            <person name="Magnuson J.K."/>
            <person name="James T.Y."/>
            <person name="O'Malley M.A."/>
            <person name="Stajich J.E."/>
            <person name="Spatafora J.W."/>
            <person name="Visel A."/>
            <person name="Grigoriev I.V."/>
        </authorList>
    </citation>
    <scope>NUCLEOTIDE SEQUENCE [LARGE SCALE GENOMIC DNA]</scope>
    <source>
        <strain evidence="3 4">ATCC 12442</strain>
    </source>
</reference>
<evidence type="ECO:0000313" key="4">
    <source>
        <dbReference type="Proteomes" id="UP000193922"/>
    </source>
</evidence>
<feature type="compositionally biased region" description="Low complexity" evidence="1">
    <location>
        <begin position="271"/>
        <end position="285"/>
    </location>
</feature>
<feature type="compositionally biased region" description="Low complexity" evidence="1">
    <location>
        <begin position="116"/>
        <end position="128"/>
    </location>
</feature>
<evidence type="ECO:0000313" key="3">
    <source>
        <dbReference type="EMBL" id="ORX69399.1"/>
    </source>
</evidence>
<feature type="compositionally biased region" description="Polar residues" evidence="1">
    <location>
        <begin position="224"/>
        <end position="245"/>
    </location>
</feature>
<feature type="compositionally biased region" description="Low complexity" evidence="1">
    <location>
        <begin position="246"/>
        <end position="257"/>
    </location>
</feature>
<feature type="region of interest" description="Disordered" evidence="1">
    <location>
        <begin position="216"/>
        <end position="294"/>
    </location>
</feature>
<feature type="region of interest" description="Disordered" evidence="1">
    <location>
        <begin position="39"/>
        <end position="85"/>
    </location>
</feature>
<dbReference type="Proteomes" id="UP000193922">
    <property type="component" value="Unassembled WGS sequence"/>
</dbReference>
<evidence type="ECO:0000256" key="2">
    <source>
        <dbReference type="SAM" id="Phobius"/>
    </source>
</evidence>
<protein>
    <submittedName>
        <fullName evidence="3">Uncharacterized protein</fullName>
    </submittedName>
</protein>
<evidence type="ECO:0000256" key="1">
    <source>
        <dbReference type="SAM" id="MobiDB-lite"/>
    </source>
</evidence>
<accession>A0A1Y1W781</accession>
<dbReference type="AlphaFoldDB" id="A0A1Y1W781"/>
<comment type="caution">
    <text evidence="3">The sequence shown here is derived from an EMBL/GenBank/DDBJ whole genome shotgun (WGS) entry which is preliminary data.</text>
</comment>
<gene>
    <name evidence="3" type="ORF">DL89DRAFT_267633</name>
</gene>
<keyword evidence="4" id="KW-1185">Reference proteome</keyword>
<sequence>MTSGGAIAGIVVGSVAGAALILAIAYVAIRNSRKPREKPMLEMALPNTVESDDPENQTSSSVSVETPTGRKHQAPVRPAAAGNPDQSSDIAIFASAPVSYPTVDINTPTYIAANDASSSSNSVHSSGHNHQDDHTVPGPVAADSGTNNMGTIAVNGANDMGATAVNGANDMGAIAASGGNDTGTVAVNGGHYMSATAGSGGNNTGTIATTEVPATSGAGAVSSHHGTSSAAPTLQTTSHGTSNTQHSSNYGTSNNHHSSSHDTGTHHHSSYDYGSSSYDNSTNYDTGGGFSSDW</sequence>
<organism evidence="3 4">
    <name type="scientific">Linderina pennispora</name>
    <dbReference type="NCBI Taxonomy" id="61395"/>
    <lineage>
        <taxon>Eukaryota</taxon>
        <taxon>Fungi</taxon>
        <taxon>Fungi incertae sedis</taxon>
        <taxon>Zoopagomycota</taxon>
        <taxon>Kickxellomycotina</taxon>
        <taxon>Kickxellomycetes</taxon>
        <taxon>Kickxellales</taxon>
        <taxon>Kickxellaceae</taxon>
        <taxon>Linderina</taxon>
    </lineage>
</organism>
<name>A0A1Y1W781_9FUNG</name>
<dbReference type="EMBL" id="MCFD01000007">
    <property type="protein sequence ID" value="ORX69399.1"/>
    <property type="molecule type" value="Genomic_DNA"/>
</dbReference>
<proteinExistence type="predicted"/>
<feature type="transmembrane region" description="Helical" evidence="2">
    <location>
        <begin position="6"/>
        <end position="29"/>
    </location>
</feature>
<feature type="compositionally biased region" description="Polar residues" evidence="1">
    <location>
        <begin position="56"/>
        <end position="66"/>
    </location>
</feature>
<keyword evidence="2" id="KW-0472">Membrane</keyword>
<feature type="region of interest" description="Disordered" evidence="1">
    <location>
        <begin position="116"/>
        <end position="136"/>
    </location>
</feature>
<keyword evidence="2" id="KW-0812">Transmembrane</keyword>
<dbReference type="GeneID" id="63804227"/>
<keyword evidence="2" id="KW-1133">Transmembrane helix</keyword>
<dbReference type="RefSeq" id="XP_040743087.1">
    <property type="nucleotide sequence ID" value="XM_040887579.1"/>
</dbReference>